<keyword evidence="2" id="KW-0564">Palmitate</keyword>
<dbReference type="AlphaFoldDB" id="A0A420Y2N9"/>
<accession>A0A420Y2N9</accession>
<name>A0A420Y2N9_9PEZI</name>
<comment type="caution">
    <text evidence="5">The sequence shown here is derived from an EMBL/GenBank/DDBJ whole genome shotgun (WGS) entry which is preliminary data.</text>
</comment>
<sequence>MGSLCSKQEPSAFAQPGRRLDQASPRPAAPTASIPTAGKPKVGGPPRTLGGSSPPGSGGDANDARRRAAEAAEARNNPKGSGGKLSAQLAADKKKTQAQTLSEAAYANNRHRDADEAAAARLHA</sequence>
<dbReference type="Pfam" id="PF15811">
    <property type="entry name" value="SVIP"/>
    <property type="match status" value="1"/>
</dbReference>
<organism evidence="5 6">
    <name type="scientific">Coniochaeta pulveracea</name>
    <dbReference type="NCBI Taxonomy" id="177199"/>
    <lineage>
        <taxon>Eukaryota</taxon>
        <taxon>Fungi</taxon>
        <taxon>Dikarya</taxon>
        <taxon>Ascomycota</taxon>
        <taxon>Pezizomycotina</taxon>
        <taxon>Sordariomycetes</taxon>
        <taxon>Sordariomycetidae</taxon>
        <taxon>Coniochaetales</taxon>
        <taxon>Coniochaetaceae</taxon>
        <taxon>Coniochaeta</taxon>
    </lineage>
</organism>
<keyword evidence="6" id="KW-1185">Reference proteome</keyword>
<evidence type="ECO:0000256" key="3">
    <source>
        <dbReference type="ARBA" id="ARBA00023288"/>
    </source>
</evidence>
<reference evidence="5 6" key="1">
    <citation type="submission" date="2018-08" db="EMBL/GenBank/DDBJ databases">
        <title>Draft genome of the lignicolous fungus Coniochaeta pulveracea.</title>
        <authorList>
            <person name="Borstlap C.J."/>
            <person name="De Witt R.N."/>
            <person name="Botha A."/>
            <person name="Volschenk H."/>
        </authorList>
    </citation>
    <scope>NUCLEOTIDE SEQUENCE [LARGE SCALE GENOMIC DNA]</scope>
    <source>
        <strain evidence="5 6">CAB683</strain>
    </source>
</reference>
<evidence type="ECO:0000313" key="6">
    <source>
        <dbReference type="Proteomes" id="UP000275385"/>
    </source>
</evidence>
<protein>
    <submittedName>
        <fullName evidence="5">Uncharacterized protein</fullName>
    </submittedName>
</protein>
<dbReference type="InterPro" id="IPR031632">
    <property type="entry name" value="SVIP"/>
</dbReference>
<evidence type="ECO:0000256" key="1">
    <source>
        <dbReference type="ARBA" id="ARBA00022707"/>
    </source>
</evidence>
<dbReference type="OrthoDB" id="5415072at2759"/>
<gene>
    <name evidence="5" type="ORF">DL546_005310</name>
</gene>
<feature type="region of interest" description="Disordered" evidence="4">
    <location>
        <begin position="1"/>
        <end position="124"/>
    </location>
</feature>
<evidence type="ECO:0000313" key="5">
    <source>
        <dbReference type="EMBL" id="RKU42145.1"/>
    </source>
</evidence>
<feature type="compositionally biased region" description="Basic and acidic residues" evidence="4">
    <location>
        <begin position="62"/>
        <end position="73"/>
    </location>
</feature>
<keyword evidence="3" id="KW-0449">Lipoprotein</keyword>
<feature type="compositionally biased region" description="Low complexity" evidence="4">
    <location>
        <begin position="44"/>
        <end position="55"/>
    </location>
</feature>
<evidence type="ECO:0000256" key="4">
    <source>
        <dbReference type="SAM" id="MobiDB-lite"/>
    </source>
</evidence>
<dbReference type="Proteomes" id="UP000275385">
    <property type="component" value="Unassembled WGS sequence"/>
</dbReference>
<keyword evidence="1" id="KW-0519">Myristate</keyword>
<evidence type="ECO:0000256" key="2">
    <source>
        <dbReference type="ARBA" id="ARBA00023139"/>
    </source>
</evidence>
<proteinExistence type="predicted"/>
<dbReference type="EMBL" id="QVQW01000061">
    <property type="protein sequence ID" value="RKU42145.1"/>
    <property type="molecule type" value="Genomic_DNA"/>
</dbReference>